<keyword evidence="2" id="KW-1185">Reference proteome</keyword>
<dbReference type="Proteomes" id="UP000825009">
    <property type="component" value="Chromosome"/>
</dbReference>
<evidence type="ECO:0000313" key="1">
    <source>
        <dbReference type="EMBL" id="QXT39385.1"/>
    </source>
</evidence>
<organism evidence="1 2">
    <name type="scientific">Gymnodinialimonas ceratoperidinii</name>
    <dbReference type="NCBI Taxonomy" id="2856823"/>
    <lineage>
        <taxon>Bacteria</taxon>
        <taxon>Pseudomonadati</taxon>
        <taxon>Pseudomonadota</taxon>
        <taxon>Alphaproteobacteria</taxon>
        <taxon>Rhodobacterales</taxon>
        <taxon>Paracoccaceae</taxon>
        <taxon>Gymnodinialimonas</taxon>
    </lineage>
</organism>
<gene>
    <name evidence="1" type="ORF">KYE46_15880</name>
</gene>
<sequence length="361" mass="38412">MSMRICFAAGDVGGARAILPVARLAAARGLRVVGLDHGVFRREGDDAWHWLSPAQTQHAAFDVLVYATSVADPLAFQTALGARQRGIPVVHVLDNWSQYAERLQGMDRNGIARTLIPDAYCVMDQLARDAAKAAGVPGAILRISGHPALASLAEERRRFRPPVQGLDHLLFVSEPVKADSGARSSPSGRGYDEAEVSNLVAAALAAVPVAGPMPVHVAPHPRECREAVADRWHRLARTHGLNVKIVAPDGVRDALHHARAVLGMSSLLLYEAWLLGKPTLSLQPNLRLRELRQLREREGLGLCTDPTKASTSVKALLATGAQSGAGRQDMALHAGAAAAVLACAQALCRQPAPAPMKEATP</sequence>
<dbReference type="KEGG" id="gce:KYE46_15880"/>
<name>A0A8F6YCJ5_9RHOB</name>
<dbReference type="AlphaFoldDB" id="A0A8F6YCJ5"/>
<reference evidence="1 2" key="1">
    <citation type="submission" date="2021-07" db="EMBL/GenBank/DDBJ databases">
        <title>A novel Jannaschia species isolated from marine dinoflagellate Ceratoperidinium margalefii.</title>
        <authorList>
            <person name="Jiang Y."/>
            <person name="Li Z."/>
        </authorList>
    </citation>
    <scope>NUCLEOTIDE SEQUENCE [LARGE SCALE GENOMIC DNA]</scope>
    <source>
        <strain evidence="1 2">J12C1-MA-4</strain>
    </source>
</reference>
<dbReference type="RefSeq" id="WP_219001969.1">
    <property type="nucleotide sequence ID" value="NZ_CP079194.1"/>
</dbReference>
<dbReference type="EMBL" id="CP079194">
    <property type="protein sequence ID" value="QXT39385.1"/>
    <property type="molecule type" value="Genomic_DNA"/>
</dbReference>
<evidence type="ECO:0000313" key="2">
    <source>
        <dbReference type="Proteomes" id="UP000825009"/>
    </source>
</evidence>
<proteinExistence type="predicted"/>
<protein>
    <submittedName>
        <fullName evidence="1">Uncharacterized protein</fullName>
    </submittedName>
</protein>
<accession>A0A8F6YCJ5</accession>